<organism evidence="2">
    <name type="scientific">freshwater metagenome</name>
    <dbReference type="NCBI Taxonomy" id="449393"/>
    <lineage>
        <taxon>unclassified sequences</taxon>
        <taxon>metagenomes</taxon>
        <taxon>ecological metagenomes</taxon>
    </lineage>
</organism>
<proteinExistence type="predicted"/>
<dbReference type="Pfam" id="PF05721">
    <property type="entry name" value="PhyH"/>
    <property type="match status" value="1"/>
</dbReference>
<dbReference type="Gene3D" id="2.60.120.620">
    <property type="entry name" value="q2cbj1_9rhob like domain"/>
    <property type="match status" value="1"/>
</dbReference>
<evidence type="ECO:0000313" key="3">
    <source>
        <dbReference type="EMBL" id="CAB4976900.1"/>
    </source>
</evidence>
<dbReference type="InterPro" id="IPR008775">
    <property type="entry name" value="Phytyl_CoA_dOase-like"/>
</dbReference>
<sequence length="309" mass="34099">MQMPPWPRQNRRMKPTAPLRPITDDEVATFWRDGVVCLRQVLPQALLESMAGPLEDALGGAAVTNLSTMGDDLERHAGAVRLVDENVRAAPVPRGHFKAGTDHWCDQPEFLAFATRSPLGPIVSRLLGSAQVRLYEDSVLVKEPGTHEKTAFHQDMAYFHLAGELVCTTWVPLDSVRAESGAVRFVVGSHRDRTRYKPNMFVTTMTLPDTIGAEVPDYDDDQPEQIGRARIVNFDTEPGDITVHHARTIHGAYANASATQRRRAISVRYAGDGTTFVPVAGGFPKPHHAHLHVGDPLDDRASPLAWPRD</sequence>
<dbReference type="EMBL" id="CAFBOS010000003">
    <property type="protein sequence ID" value="CAB4976900.1"/>
    <property type="molecule type" value="Genomic_DNA"/>
</dbReference>
<dbReference type="SUPFAM" id="SSF51197">
    <property type="entry name" value="Clavaminate synthase-like"/>
    <property type="match status" value="1"/>
</dbReference>
<dbReference type="EMBL" id="CAFABA010000066">
    <property type="protein sequence ID" value="CAB4832439.1"/>
    <property type="molecule type" value="Genomic_DNA"/>
</dbReference>
<name>A0A6J7AJQ9_9ZZZZ</name>
<protein>
    <submittedName>
        <fullName evidence="2">Unannotated protein</fullName>
    </submittedName>
</protein>
<feature type="region of interest" description="Disordered" evidence="1">
    <location>
        <begin position="290"/>
        <end position="309"/>
    </location>
</feature>
<dbReference type="PANTHER" id="PTHR20883">
    <property type="entry name" value="PHYTANOYL-COA DIOXYGENASE DOMAIN CONTAINING 1"/>
    <property type="match status" value="1"/>
</dbReference>
<accession>A0A6J7AJQ9</accession>
<evidence type="ECO:0000313" key="2">
    <source>
        <dbReference type="EMBL" id="CAB4832439.1"/>
    </source>
</evidence>
<gene>
    <name evidence="2" type="ORF">UFOPK3139_01651</name>
    <name evidence="3" type="ORF">UFOPK3967_00110</name>
</gene>
<dbReference type="PANTHER" id="PTHR20883:SF49">
    <property type="entry name" value="PHYTANOYL-COA DIOXYGENASE"/>
    <property type="match status" value="1"/>
</dbReference>
<reference evidence="2" key="1">
    <citation type="submission" date="2020-05" db="EMBL/GenBank/DDBJ databases">
        <authorList>
            <person name="Chiriac C."/>
            <person name="Salcher M."/>
            <person name="Ghai R."/>
            <person name="Kavagutti S V."/>
        </authorList>
    </citation>
    <scope>NUCLEOTIDE SEQUENCE</scope>
</reference>
<dbReference type="AlphaFoldDB" id="A0A6J7AJQ9"/>
<feature type="compositionally biased region" description="Basic and acidic residues" evidence="1">
    <location>
        <begin position="292"/>
        <end position="309"/>
    </location>
</feature>
<evidence type="ECO:0000256" key="1">
    <source>
        <dbReference type="SAM" id="MobiDB-lite"/>
    </source>
</evidence>